<sequence length="347" mass="39197">MSQEFTSHVINSFGPKATPKARRLLSSLIQHIHDFTRENYITTDEWMMAVEFINSIGQISNEKRNEGILVSDVLGLEALVDSQTHSLDESNHTSSAILGPFYRENSPIYANGESIIKKDVGGTKCFLYGVVTDTDNKPLEGAKVEIWHCAPNGLYEQQDPDQPEYNLRGTFFADSTGYFSAKCLKPTSYPIPYDGPAGQLLQWMDRHPNRPSHIHWRVSKPEFHSLVTQIYDSECPYTKDDSVFAVKDDIIVTFKPIDEVDESSAKKCGTTIKQLKEDGVQVFLEYNIKLIKESELQAGRAKIYKKQAMLDKNLSSSEEDEEIPEVNETKVHTEHIETITSKNLSAV</sequence>
<dbReference type="PANTHER" id="PTHR33711:SF7">
    <property type="entry name" value="INTRADIOL RING-CLEAVAGE DIOXYGENASES DOMAIN-CONTAINING PROTEIN-RELATED"/>
    <property type="match status" value="1"/>
</dbReference>
<evidence type="ECO:0000256" key="2">
    <source>
        <dbReference type="ARBA" id="ARBA00007825"/>
    </source>
</evidence>
<keyword evidence="4" id="KW-0223">Dioxygenase</keyword>
<feature type="domain" description="Intradiol ring-cleavage dioxygenases" evidence="7">
    <location>
        <begin position="98"/>
        <end position="263"/>
    </location>
</feature>
<dbReference type="InterPro" id="IPR039390">
    <property type="entry name" value="1_2-HQD/HQD"/>
</dbReference>
<dbReference type="OrthoDB" id="5238185at2759"/>
<accession>A0A1E4SYK8</accession>
<gene>
    <name evidence="9" type="ORF">CANARDRAFT_29087</name>
</gene>
<dbReference type="EMBL" id="KV453856">
    <property type="protein sequence ID" value="ODV84551.1"/>
    <property type="molecule type" value="Genomic_DNA"/>
</dbReference>
<dbReference type="SUPFAM" id="SSF49482">
    <property type="entry name" value="Aromatic compound dioxygenase"/>
    <property type="match status" value="1"/>
</dbReference>
<evidence type="ECO:0000313" key="9">
    <source>
        <dbReference type="EMBL" id="ODV84551.1"/>
    </source>
</evidence>
<proteinExistence type="inferred from homology"/>
<keyword evidence="5" id="KW-0560">Oxidoreductase</keyword>
<dbReference type="AlphaFoldDB" id="A0A1E4SYK8"/>
<dbReference type="CDD" id="cd03461">
    <property type="entry name" value="1_2-HQD"/>
    <property type="match status" value="1"/>
</dbReference>
<protein>
    <recommendedName>
        <fullName evidence="11">Intradiol ring-cleavage dioxygenases domain-containing protein</fullName>
    </recommendedName>
</protein>
<dbReference type="InterPro" id="IPR015889">
    <property type="entry name" value="Intradiol_dOase_core"/>
</dbReference>
<comment type="cofactor">
    <cofactor evidence="1">
        <name>Fe(3+)</name>
        <dbReference type="ChEBI" id="CHEBI:29034"/>
    </cofactor>
</comment>
<evidence type="ECO:0000256" key="6">
    <source>
        <dbReference type="ARBA" id="ARBA00023004"/>
    </source>
</evidence>
<evidence type="ECO:0000259" key="8">
    <source>
        <dbReference type="Pfam" id="PF04444"/>
    </source>
</evidence>
<evidence type="ECO:0000313" key="10">
    <source>
        <dbReference type="Proteomes" id="UP000094801"/>
    </source>
</evidence>
<evidence type="ECO:0008006" key="11">
    <source>
        <dbReference type="Google" id="ProtNLM"/>
    </source>
</evidence>
<reference evidence="10" key="1">
    <citation type="submission" date="2016-04" db="EMBL/GenBank/DDBJ databases">
        <title>Comparative genomics of biotechnologically important yeasts.</title>
        <authorList>
            <consortium name="DOE Joint Genome Institute"/>
            <person name="Riley R."/>
            <person name="Haridas S."/>
            <person name="Wolfe K.H."/>
            <person name="Lopes M.R."/>
            <person name="Hittinger C.T."/>
            <person name="Goker M."/>
            <person name="Salamov A."/>
            <person name="Wisecaver J."/>
            <person name="Long T.M."/>
            <person name="Aerts A.L."/>
            <person name="Barry K."/>
            <person name="Choi C."/>
            <person name="Clum A."/>
            <person name="Coughlan A.Y."/>
            <person name="Deshpande S."/>
            <person name="Douglass A.P."/>
            <person name="Hanson S.J."/>
            <person name="Klenk H.-P."/>
            <person name="Labutti K."/>
            <person name="Lapidus A."/>
            <person name="Lindquist E."/>
            <person name="Lipzen A."/>
            <person name="Meier-Kolthoff J.P."/>
            <person name="Ohm R.A."/>
            <person name="Otillar R.P."/>
            <person name="Pangilinan J."/>
            <person name="Peng Y."/>
            <person name="Rokas A."/>
            <person name="Rosa C.A."/>
            <person name="Scheuner C."/>
            <person name="Sibirny A.A."/>
            <person name="Slot J.C."/>
            <person name="Stielow J.B."/>
            <person name="Sun H."/>
            <person name="Kurtzman C.P."/>
            <person name="Blackwell M."/>
            <person name="Grigoriev I.V."/>
            <person name="Jeffries T.W."/>
        </authorList>
    </citation>
    <scope>NUCLEOTIDE SEQUENCE [LARGE SCALE GENOMIC DNA]</scope>
    <source>
        <strain evidence="10">NRRL YB-2248</strain>
    </source>
</reference>
<dbReference type="GO" id="GO:0009712">
    <property type="term" value="P:catechol-containing compound metabolic process"/>
    <property type="evidence" value="ECO:0007669"/>
    <property type="project" value="InterPro"/>
</dbReference>
<dbReference type="InterPro" id="IPR050770">
    <property type="entry name" value="Intradiol_RC_Dioxygenase"/>
</dbReference>
<evidence type="ECO:0000256" key="3">
    <source>
        <dbReference type="ARBA" id="ARBA00022723"/>
    </source>
</evidence>
<dbReference type="GO" id="GO:0018576">
    <property type="term" value="F:catechol 1,2-dioxygenase activity"/>
    <property type="evidence" value="ECO:0007669"/>
    <property type="project" value="InterPro"/>
</dbReference>
<dbReference type="Gene3D" id="2.60.130.10">
    <property type="entry name" value="Aromatic compound dioxygenase"/>
    <property type="match status" value="1"/>
</dbReference>
<dbReference type="GO" id="GO:0008199">
    <property type="term" value="F:ferric iron binding"/>
    <property type="evidence" value="ECO:0007669"/>
    <property type="project" value="InterPro"/>
</dbReference>
<dbReference type="PANTHER" id="PTHR33711">
    <property type="entry name" value="DIOXYGENASE, PUTATIVE (AFU_ORTHOLOGUE AFUA_2G02910)-RELATED"/>
    <property type="match status" value="1"/>
</dbReference>
<keyword evidence="10" id="KW-1185">Reference proteome</keyword>
<keyword evidence="6" id="KW-0408">Iron</keyword>
<comment type="similarity">
    <text evidence="2">Belongs to the intradiol ring-cleavage dioxygenase family.</text>
</comment>
<feature type="domain" description="Catechol dioxygenase N-terminal" evidence="8">
    <location>
        <begin position="19"/>
        <end position="91"/>
    </location>
</feature>
<evidence type="ECO:0000259" key="7">
    <source>
        <dbReference type="Pfam" id="PF00775"/>
    </source>
</evidence>
<organism evidence="9 10">
    <name type="scientific">[Candida] arabinofermentans NRRL YB-2248</name>
    <dbReference type="NCBI Taxonomy" id="983967"/>
    <lineage>
        <taxon>Eukaryota</taxon>
        <taxon>Fungi</taxon>
        <taxon>Dikarya</taxon>
        <taxon>Ascomycota</taxon>
        <taxon>Saccharomycotina</taxon>
        <taxon>Pichiomycetes</taxon>
        <taxon>Pichiales</taxon>
        <taxon>Pichiaceae</taxon>
        <taxon>Ogataea</taxon>
        <taxon>Ogataea/Candida clade</taxon>
    </lineage>
</organism>
<name>A0A1E4SYK8_9ASCO</name>
<keyword evidence="3" id="KW-0479">Metal-binding</keyword>
<dbReference type="Proteomes" id="UP000094801">
    <property type="component" value="Unassembled WGS sequence"/>
</dbReference>
<dbReference type="InterPro" id="IPR000627">
    <property type="entry name" value="Intradiol_dOase_C"/>
</dbReference>
<dbReference type="InterPro" id="IPR007535">
    <property type="entry name" value="Catechol_dOase_N"/>
</dbReference>
<evidence type="ECO:0000256" key="1">
    <source>
        <dbReference type="ARBA" id="ARBA00001965"/>
    </source>
</evidence>
<dbReference type="Pfam" id="PF00775">
    <property type="entry name" value="Dioxygenase_C"/>
    <property type="match status" value="1"/>
</dbReference>
<evidence type="ECO:0000256" key="4">
    <source>
        <dbReference type="ARBA" id="ARBA00022964"/>
    </source>
</evidence>
<dbReference type="STRING" id="983967.A0A1E4SYK8"/>
<evidence type="ECO:0000256" key="5">
    <source>
        <dbReference type="ARBA" id="ARBA00023002"/>
    </source>
</evidence>
<dbReference type="Pfam" id="PF04444">
    <property type="entry name" value="Dioxygenase_N"/>
    <property type="match status" value="1"/>
</dbReference>